<evidence type="ECO:0000313" key="2">
    <source>
        <dbReference type="Proteomes" id="UP001497472"/>
    </source>
</evidence>
<dbReference type="EMBL" id="CAVLEF010000280">
    <property type="protein sequence ID" value="CAK1555460.1"/>
    <property type="molecule type" value="Genomic_DNA"/>
</dbReference>
<keyword evidence="2" id="KW-1185">Reference proteome</keyword>
<protein>
    <submittedName>
        <fullName evidence="1">Uncharacterized protein</fullName>
    </submittedName>
</protein>
<comment type="caution">
    <text evidence="1">The sequence shown here is derived from an EMBL/GenBank/DDBJ whole genome shotgun (WGS) entry which is preliminary data.</text>
</comment>
<gene>
    <name evidence="1" type="ORF">LNINA_LOCUS14277</name>
</gene>
<proteinExistence type="predicted"/>
<reference evidence="1 2" key="1">
    <citation type="submission" date="2023-11" db="EMBL/GenBank/DDBJ databases">
        <authorList>
            <person name="Okamura Y."/>
        </authorList>
    </citation>
    <scope>NUCLEOTIDE SEQUENCE [LARGE SCALE GENOMIC DNA]</scope>
</reference>
<accession>A0AAV1K1I5</accession>
<name>A0AAV1K1I5_9NEOP</name>
<organism evidence="1 2">
    <name type="scientific">Leptosia nina</name>
    <dbReference type="NCBI Taxonomy" id="320188"/>
    <lineage>
        <taxon>Eukaryota</taxon>
        <taxon>Metazoa</taxon>
        <taxon>Ecdysozoa</taxon>
        <taxon>Arthropoda</taxon>
        <taxon>Hexapoda</taxon>
        <taxon>Insecta</taxon>
        <taxon>Pterygota</taxon>
        <taxon>Neoptera</taxon>
        <taxon>Endopterygota</taxon>
        <taxon>Lepidoptera</taxon>
        <taxon>Glossata</taxon>
        <taxon>Ditrysia</taxon>
        <taxon>Papilionoidea</taxon>
        <taxon>Pieridae</taxon>
        <taxon>Pierinae</taxon>
        <taxon>Leptosia</taxon>
    </lineage>
</organism>
<sequence length="69" mass="7967">MSKPKLDSDGFQIVSSKKSAKIKSTKIPRQPEEFLHEYRLDPEKSYLQILSALEVLKDSQYLKDLIKSV</sequence>
<dbReference type="Proteomes" id="UP001497472">
    <property type="component" value="Unassembled WGS sequence"/>
</dbReference>
<evidence type="ECO:0000313" key="1">
    <source>
        <dbReference type="EMBL" id="CAK1555460.1"/>
    </source>
</evidence>
<dbReference type="AlphaFoldDB" id="A0AAV1K1I5"/>